<dbReference type="AlphaFoldDB" id="A0A8J4YGJ0"/>
<comment type="caution">
    <text evidence="7">The sequence shown here is derived from an EMBL/GenBank/DDBJ whole genome shotgun (WGS) entry which is preliminary data.</text>
</comment>
<protein>
    <submittedName>
        <fullName evidence="7">Lysosome membrane protein 2</fullName>
    </submittedName>
</protein>
<dbReference type="GO" id="GO:0005737">
    <property type="term" value="C:cytoplasm"/>
    <property type="evidence" value="ECO:0007669"/>
    <property type="project" value="TreeGrafter"/>
</dbReference>
<dbReference type="Pfam" id="PF01130">
    <property type="entry name" value="CD36"/>
    <property type="match status" value="1"/>
</dbReference>
<comment type="similarity">
    <text evidence="2">Belongs to the CD36 family.</text>
</comment>
<keyword evidence="6" id="KW-0325">Glycoprotein</keyword>
<dbReference type="InterPro" id="IPR002159">
    <property type="entry name" value="CD36_fam"/>
</dbReference>
<gene>
    <name evidence="7" type="primary">Scarb2_1</name>
    <name evidence="7" type="ORF">GWK47_041895</name>
</gene>
<keyword evidence="3" id="KW-0812">Transmembrane</keyword>
<evidence type="ECO:0000256" key="3">
    <source>
        <dbReference type="ARBA" id="ARBA00022692"/>
    </source>
</evidence>
<name>A0A8J4YGJ0_CHIOP</name>
<accession>A0A8J4YGJ0</accession>
<evidence type="ECO:0000256" key="6">
    <source>
        <dbReference type="ARBA" id="ARBA00023180"/>
    </source>
</evidence>
<comment type="subcellular location">
    <subcellularLocation>
        <location evidence="1">Membrane</location>
    </subcellularLocation>
</comment>
<keyword evidence="4" id="KW-1133">Transmembrane helix</keyword>
<dbReference type="PANTHER" id="PTHR11923">
    <property type="entry name" value="SCAVENGER RECEPTOR CLASS B TYPE-1 SR-B1"/>
    <property type="match status" value="1"/>
</dbReference>
<evidence type="ECO:0000256" key="2">
    <source>
        <dbReference type="ARBA" id="ARBA00010532"/>
    </source>
</evidence>
<reference evidence="7" key="1">
    <citation type="submission" date="2020-07" db="EMBL/GenBank/DDBJ databases">
        <title>The High-quality genome of the commercially important snow crab, Chionoecetes opilio.</title>
        <authorList>
            <person name="Jeong J.-H."/>
            <person name="Ryu S."/>
        </authorList>
    </citation>
    <scope>NUCLEOTIDE SEQUENCE</scope>
    <source>
        <strain evidence="7">MADBK_172401_WGS</strain>
        <tissue evidence="7">Digestive gland</tissue>
    </source>
</reference>
<dbReference type="PRINTS" id="PR01609">
    <property type="entry name" value="CD36FAMILY"/>
</dbReference>
<evidence type="ECO:0000256" key="4">
    <source>
        <dbReference type="ARBA" id="ARBA00022989"/>
    </source>
</evidence>
<dbReference type="GO" id="GO:0005044">
    <property type="term" value="F:scavenger receptor activity"/>
    <property type="evidence" value="ECO:0007669"/>
    <property type="project" value="TreeGrafter"/>
</dbReference>
<dbReference type="PANTHER" id="PTHR11923:SF51">
    <property type="entry name" value="LYSOSOME MEMBRANE PROTEIN 2"/>
    <property type="match status" value="1"/>
</dbReference>
<proteinExistence type="inferred from homology"/>
<evidence type="ECO:0000313" key="8">
    <source>
        <dbReference type="Proteomes" id="UP000770661"/>
    </source>
</evidence>
<dbReference type="GO" id="GO:0016020">
    <property type="term" value="C:membrane"/>
    <property type="evidence" value="ECO:0007669"/>
    <property type="project" value="UniProtKB-SubCell"/>
</dbReference>
<evidence type="ECO:0000313" key="7">
    <source>
        <dbReference type="EMBL" id="KAG0723809.1"/>
    </source>
</evidence>
<evidence type="ECO:0000256" key="5">
    <source>
        <dbReference type="ARBA" id="ARBA00023136"/>
    </source>
</evidence>
<sequence>MLVIREDAATFEAFVTPPIPIYMQFWLFNVSNPEEIRYTGAKPILQEIGPYTYEEVREKYSFEWSPELGTVSYLQNKSYIFREDLSNGLKESDFVTSVNVLMVIASRLFAHRTDLVSRTIWTQMEKAMDLFEPHRAGEILFYGYQLPRFDFDYSGLDEICEKLGQDCGMLNATNGFSGTIADILAAGGVDVPQKLEDNALGFLLGVNNTNDKRYEVRTGEQGMDDFLRIVTWNGTDSLNYWQGPEAHYCNMINGSDGTQYPPRLSRQSILRLYTSELCSVSLYLTYESDGYVHGIPVYRFVPPREVLEDPLVNHDNLCYCVPDTSYCLGAGMLNLETCLGFPLILSTYISPGGAGWS</sequence>
<dbReference type="Proteomes" id="UP000770661">
    <property type="component" value="Unassembled WGS sequence"/>
</dbReference>
<dbReference type="EMBL" id="JACEEZ010007689">
    <property type="protein sequence ID" value="KAG0723809.1"/>
    <property type="molecule type" value="Genomic_DNA"/>
</dbReference>
<keyword evidence="5" id="KW-0472">Membrane</keyword>
<evidence type="ECO:0000256" key="1">
    <source>
        <dbReference type="ARBA" id="ARBA00004370"/>
    </source>
</evidence>
<dbReference type="OrthoDB" id="195015at2759"/>
<organism evidence="7 8">
    <name type="scientific">Chionoecetes opilio</name>
    <name type="common">Atlantic snow crab</name>
    <name type="synonym">Cancer opilio</name>
    <dbReference type="NCBI Taxonomy" id="41210"/>
    <lineage>
        <taxon>Eukaryota</taxon>
        <taxon>Metazoa</taxon>
        <taxon>Ecdysozoa</taxon>
        <taxon>Arthropoda</taxon>
        <taxon>Crustacea</taxon>
        <taxon>Multicrustacea</taxon>
        <taxon>Malacostraca</taxon>
        <taxon>Eumalacostraca</taxon>
        <taxon>Eucarida</taxon>
        <taxon>Decapoda</taxon>
        <taxon>Pleocyemata</taxon>
        <taxon>Brachyura</taxon>
        <taxon>Eubrachyura</taxon>
        <taxon>Majoidea</taxon>
        <taxon>Majidae</taxon>
        <taxon>Chionoecetes</taxon>
    </lineage>
</organism>
<keyword evidence="8" id="KW-1185">Reference proteome</keyword>